<evidence type="ECO:0000256" key="1">
    <source>
        <dbReference type="SAM" id="SignalP"/>
    </source>
</evidence>
<accession>A0A3D2X3M1</accession>
<sequence>MNKSLRFISVLLILTMIVSSLTACSKDKKETKDDVAVSAGQNGESAASDTKEPIQYSVLTVFDETAGADYDNPNDVVSPAIKEKFGISVSDVTFNGGMTPIERINMLVASDTVPDVVIVDNPNIAAFYETGAFADLSEYKDLMKNTDKYISDIGWNRLSVDGKLVAIPGDMSGGEIDLKNPELADVVNDPYYSRPGNWALLVNESILKQAGYTVKTVSELQSELDANSRKITEEDIQITPSIKTVADLETLLTKVKELNLKVDGKPVIPLSLPDWGGFHMSVLSAPTGGWYCNPDTMEVSGFLFNPGMKEFYKTWKNWFDKDLIDKDYIIHKGEQYQEKVASGRVAVVFPGGIDLATVRASLKEQGSDLKVIPWPETSANSYVDASFPCGFKNIMINKNCKDIPRLLEYFDWFQTEEAKDLMSWGPESAGLWEIKDGVKVFKDAEFANAVISNTKTADGRGAEYYGLVGKDYAPHAKATLCAPAILFNEKSVDRSYPLKMDAYTSSYAYVSTEMLNRDGTVLPSAGEKSNTASGYYWSVIKTTKIASLLSTKSDEEFNKVWQEILDDFKANGDYDAATEEMKAVFKISLGK</sequence>
<dbReference type="Proteomes" id="UP000262969">
    <property type="component" value="Unassembled WGS sequence"/>
</dbReference>
<protein>
    <recommendedName>
        <fullName evidence="4">Extracellular solute-binding protein family 1</fullName>
    </recommendedName>
</protein>
<dbReference type="Gene3D" id="3.40.190.10">
    <property type="entry name" value="Periplasmic binding protein-like II"/>
    <property type="match status" value="3"/>
</dbReference>
<dbReference type="PANTHER" id="PTHR43649">
    <property type="entry name" value="ARABINOSE-BINDING PROTEIN-RELATED"/>
    <property type="match status" value="1"/>
</dbReference>
<comment type="caution">
    <text evidence="2">The sequence shown here is derived from an EMBL/GenBank/DDBJ whole genome shotgun (WGS) entry which is preliminary data.</text>
</comment>
<proteinExistence type="predicted"/>
<dbReference type="PANTHER" id="PTHR43649:SF12">
    <property type="entry name" value="DIACETYLCHITOBIOSE BINDING PROTEIN DASA"/>
    <property type="match status" value="1"/>
</dbReference>
<evidence type="ECO:0000313" key="3">
    <source>
        <dbReference type="Proteomes" id="UP000262969"/>
    </source>
</evidence>
<dbReference type="EMBL" id="DPVV01000092">
    <property type="protein sequence ID" value="HCL01287.1"/>
    <property type="molecule type" value="Genomic_DNA"/>
</dbReference>
<dbReference type="AlphaFoldDB" id="A0A3D2X3M1"/>
<dbReference type="SUPFAM" id="SSF53850">
    <property type="entry name" value="Periplasmic binding protein-like II"/>
    <property type="match status" value="1"/>
</dbReference>
<evidence type="ECO:0000313" key="2">
    <source>
        <dbReference type="EMBL" id="HCL01287.1"/>
    </source>
</evidence>
<dbReference type="Pfam" id="PF13416">
    <property type="entry name" value="SBP_bac_8"/>
    <property type="match status" value="1"/>
</dbReference>
<gene>
    <name evidence="2" type="ORF">DHW61_02555</name>
</gene>
<dbReference type="PROSITE" id="PS51257">
    <property type="entry name" value="PROKAR_LIPOPROTEIN"/>
    <property type="match status" value="1"/>
</dbReference>
<evidence type="ECO:0008006" key="4">
    <source>
        <dbReference type="Google" id="ProtNLM"/>
    </source>
</evidence>
<reference evidence="2 3" key="1">
    <citation type="journal article" date="2018" name="Nat. Biotechnol.">
        <title>A standardized bacterial taxonomy based on genome phylogeny substantially revises the tree of life.</title>
        <authorList>
            <person name="Parks D.H."/>
            <person name="Chuvochina M."/>
            <person name="Waite D.W."/>
            <person name="Rinke C."/>
            <person name="Skarshewski A."/>
            <person name="Chaumeil P.A."/>
            <person name="Hugenholtz P."/>
        </authorList>
    </citation>
    <scope>NUCLEOTIDE SEQUENCE [LARGE SCALE GENOMIC DNA]</scope>
    <source>
        <strain evidence="2">UBA11728</strain>
    </source>
</reference>
<feature type="chain" id="PRO_5017571753" description="Extracellular solute-binding protein family 1" evidence="1">
    <location>
        <begin position="24"/>
        <end position="591"/>
    </location>
</feature>
<name>A0A3D2X3M1_9FIRM</name>
<dbReference type="InterPro" id="IPR050490">
    <property type="entry name" value="Bact_solute-bd_prot1"/>
</dbReference>
<organism evidence="2 3">
    <name type="scientific">Lachnoclostridium phytofermentans</name>
    <dbReference type="NCBI Taxonomy" id="66219"/>
    <lineage>
        <taxon>Bacteria</taxon>
        <taxon>Bacillati</taxon>
        <taxon>Bacillota</taxon>
        <taxon>Clostridia</taxon>
        <taxon>Lachnospirales</taxon>
        <taxon>Lachnospiraceae</taxon>
    </lineage>
</organism>
<dbReference type="InterPro" id="IPR006059">
    <property type="entry name" value="SBP"/>
</dbReference>
<feature type="signal peptide" evidence="1">
    <location>
        <begin position="1"/>
        <end position="23"/>
    </location>
</feature>
<keyword evidence="1" id="KW-0732">Signal</keyword>